<accession>X0W4M3</accession>
<name>X0W4M3_9ZZZZ</name>
<evidence type="ECO:0000313" key="2">
    <source>
        <dbReference type="EMBL" id="GAG07661.1"/>
    </source>
</evidence>
<organism evidence="2">
    <name type="scientific">marine sediment metagenome</name>
    <dbReference type="NCBI Taxonomy" id="412755"/>
    <lineage>
        <taxon>unclassified sequences</taxon>
        <taxon>metagenomes</taxon>
        <taxon>ecological metagenomes</taxon>
    </lineage>
</organism>
<dbReference type="AlphaFoldDB" id="X0W4M3"/>
<evidence type="ECO:0000256" key="1">
    <source>
        <dbReference type="SAM" id="MobiDB-lite"/>
    </source>
</evidence>
<feature type="region of interest" description="Disordered" evidence="1">
    <location>
        <begin position="1"/>
        <end position="25"/>
    </location>
</feature>
<protein>
    <submittedName>
        <fullName evidence="2">Uncharacterized protein</fullName>
    </submittedName>
</protein>
<dbReference type="EMBL" id="BARS01027065">
    <property type="protein sequence ID" value="GAG07661.1"/>
    <property type="molecule type" value="Genomic_DNA"/>
</dbReference>
<proteinExistence type="predicted"/>
<comment type="caution">
    <text evidence="2">The sequence shown here is derived from an EMBL/GenBank/DDBJ whole genome shotgun (WGS) entry which is preliminary data.</text>
</comment>
<sequence>MPTRRFQKGDRKPSNSGRKKGTPNKFTTLKQAFLNSFNSKEMGGEKGMTDVFSANSFTKREFYKLISKMLPSNVTVDGDLNVTFQASEKFTPKVENEKK</sequence>
<gene>
    <name evidence="2" type="ORF">S01H1_42550</name>
</gene>
<reference evidence="2" key="1">
    <citation type="journal article" date="2014" name="Front. Microbiol.">
        <title>High frequency of phylogenetically diverse reductive dehalogenase-homologous genes in deep subseafloor sedimentary metagenomes.</title>
        <authorList>
            <person name="Kawai M."/>
            <person name="Futagami T."/>
            <person name="Toyoda A."/>
            <person name="Takaki Y."/>
            <person name="Nishi S."/>
            <person name="Hori S."/>
            <person name="Arai W."/>
            <person name="Tsubouchi T."/>
            <person name="Morono Y."/>
            <person name="Uchiyama I."/>
            <person name="Ito T."/>
            <person name="Fujiyama A."/>
            <person name="Inagaki F."/>
            <person name="Takami H."/>
        </authorList>
    </citation>
    <scope>NUCLEOTIDE SEQUENCE</scope>
    <source>
        <strain evidence="2">Expedition CK06-06</strain>
    </source>
</reference>